<dbReference type="Gene3D" id="3.40.50.360">
    <property type="match status" value="1"/>
</dbReference>
<dbReference type="PANTHER" id="PTHR37297:SF1">
    <property type="entry name" value="PROTEIN NRDI"/>
    <property type="match status" value="1"/>
</dbReference>
<comment type="caution">
    <text evidence="1">The sequence shown here is derived from an EMBL/GenBank/DDBJ whole genome shotgun (WGS) entry which is preliminary data.</text>
</comment>
<reference evidence="1 2" key="1">
    <citation type="submission" date="2014-08" db="EMBL/GenBank/DDBJ databases">
        <title>Clostridium innocuum, an unnegligible vancomycin-resistant pathogen causing extra-intestinal infections.</title>
        <authorList>
            <person name="Feng Y."/>
            <person name="Chiu C.-H."/>
        </authorList>
    </citation>
    <scope>NUCLEOTIDE SEQUENCE [LARGE SCALE GENOMIC DNA]</scope>
    <source>
        <strain evidence="1 2">AN88</strain>
    </source>
</reference>
<accession>A0A099I2V0</accession>
<name>A0A099I2V0_CLOIN</name>
<dbReference type="InterPro" id="IPR004465">
    <property type="entry name" value="RNR_NrdI"/>
</dbReference>
<dbReference type="RefSeq" id="WP_044906936.1">
    <property type="nucleotide sequence ID" value="NZ_CP022722.1"/>
</dbReference>
<evidence type="ECO:0000313" key="1">
    <source>
        <dbReference type="EMBL" id="KGJ52015.1"/>
    </source>
</evidence>
<sequence>MTYVYASRMGKTEKLIEKLAIDAMKIENGTETVKGDYILFTYTDGNGVVPNIVESFLENNPDGLKGVVAGGSRERHAATFGWAGDIISKKYNVPCLHKVDGEGSEEDVEKIKQMIR</sequence>
<gene>
    <name evidence="1" type="ORF">CIAN88_17110</name>
</gene>
<dbReference type="InterPro" id="IPR029039">
    <property type="entry name" value="Flavoprotein-like_sf"/>
</dbReference>
<evidence type="ECO:0000313" key="2">
    <source>
        <dbReference type="Proteomes" id="UP000030008"/>
    </source>
</evidence>
<dbReference type="SUPFAM" id="SSF52218">
    <property type="entry name" value="Flavoproteins"/>
    <property type="match status" value="1"/>
</dbReference>
<dbReference type="Pfam" id="PF07972">
    <property type="entry name" value="Flavodoxin_NdrI"/>
    <property type="match status" value="1"/>
</dbReference>
<proteinExistence type="predicted"/>
<dbReference type="PANTHER" id="PTHR37297">
    <property type="entry name" value="PROTEIN NRDI"/>
    <property type="match status" value="1"/>
</dbReference>
<dbReference type="EMBL" id="JQIF01000089">
    <property type="protein sequence ID" value="KGJ52015.1"/>
    <property type="molecule type" value="Genomic_DNA"/>
</dbReference>
<dbReference type="GO" id="GO:0010181">
    <property type="term" value="F:FMN binding"/>
    <property type="evidence" value="ECO:0007669"/>
    <property type="project" value="InterPro"/>
</dbReference>
<organism evidence="1 2">
    <name type="scientific">Clostridium innocuum</name>
    <dbReference type="NCBI Taxonomy" id="1522"/>
    <lineage>
        <taxon>Bacteria</taxon>
        <taxon>Bacillati</taxon>
        <taxon>Bacillota</taxon>
        <taxon>Clostridia</taxon>
        <taxon>Eubacteriales</taxon>
        <taxon>Clostridiaceae</taxon>
        <taxon>Clostridium</taxon>
    </lineage>
</organism>
<protein>
    <submittedName>
        <fullName evidence="1">NrdI protein</fullName>
    </submittedName>
</protein>
<dbReference type="AlphaFoldDB" id="A0A099I2V0"/>
<dbReference type="Proteomes" id="UP000030008">
    <property type="component" value="Unassembled WGS sequence"/>
</dbReference>